<dbReference type="InterPro" id="IPR051675">
    <property type="entry name" value="Endo/Exo/Phosphatase_dom_1"/>
</dbReference>
<comment type="caution">
    <text evidence="3">The sequence shown here is derived from an EMBL/GenBank/DDBJ whole genome shotgun (WGS) entry which is preliminary data.</text>
</comment>
<name>A0A6N7RJ61_9ACTN</name>
<dbReference type="GO" id="GO:0015627">
    <property type="term" value="C:type II protein secretion system complex"/>
    <property type="evidence" value="ECO:0007669"/>
    <property type="project" value="TreeGrafter"/>
</dbReference>
<dbReference type="InterPro" id="IPR004509">
    <property type="entry name" value="Competence_ComEA_HhH"/>
</dbReference>
<dbReference type="AlphaFoldDB" id="A0A6N7RJ61"/>
<evidence type="ECO:0000259" key="2">
    <source>
        <dbReference type="SMART" id="SM00278"/>
    </source>
</evidence>
<keyword evidence="4" id="KW-1185">Reference proteome</keyword>
<dbReference type="Proteomes" id="UP000438093">
    <property type="component" value="Unassembled WGS sequence"/>
</dbReference>
<keyword evidence="3" id="KW-0238">DNA-binding</keyword>
<protein>
    <submittedName>
        <fullName evidence="3">ComEA family DNA-binding protein</fullName>
    </submittedName>
</protein>
<reference evidence="4" key="1">
    <citation type="submission" date="2019-08" db="EMBL/GenBank/DDBJ databases">
        <title>Arthrobacter sp. nov., isolated from plateau pika and Tibetan wild ass.</title>
        <authorList>
            <person name="Ge Y."/>
        </authorList>
    </citation>
    <scope>NUCLEOTIDE SEQUENCE [LARGE SCALE GENOMIC DNA]</scope>
    <source>
        <strain evidence="4">HF-4214</strain>
    </source>
</reference>
<dbReference type="InterPro" id="IPR010994">
    <property type="entry name" value="RuvA_2-like"/>
</dbReference>
<keyword evidence="1" id="KW-0812">Transmembrane</keyword>
<dbReference type="GO" id="GO:0003677">
    <property type="term" value="F:DNA binding"/>
    <property type="evidence" value="ECO:0007669"/>
    <property type="project" value="UniProtKB-KW"/>
</dbReference>
<dbReference type="InterPro" id="IPR003583">
    <property type="entry name" value="Hlx-hairpin-Hlx_DNA-bd_motif"/>
</dbReference>
<dbReference type="RefSeq" id="WP_154331877.1">
    <property type="nucleotide sequence ID" value="NZ_VTFY01000001.1"/>
</dbReference>
<feature type="domain" description="Helix-hairpin-helix DNA-binding motif class 1" evidence="2">
    <location>
        <begin position="172"/>
        <end position="191"/>
    </location>
</feature>
<accession>A0A6N7RJ61</accession>
<feature type="transmembrane region" description="Helical" evidence="1">
    <location>
        <begin position="21"/>
        <end position="43"/>
    </location>
</feature>
<dbReference type="Pfam" id="PF12836">
    <property type="entry name" value="HHH_3"/>
    <property type="match status" value="1"/>
</dbReference>
<evidence type="ECO:0000313" key="3">
    <source>
        <dbReference type="EMBL" id="MRX80950.1"/>
    </source>
</evidence>
<dbReference type="NCBIfam" id="TIGR00426">
    <property type="entry name" value="competence protein ComEA helix-hairpin-helix repeat region"/>
    <property type="match status" value="1"/>
</dbReference>
<dbReference type="Pfam" id="PF10531">
    <property type="entry name" value="SLBB"/>
    <property type="match status" value="1"/>
</dbReference>
<dbReference type="EMBL" id="VTFY01000001">
    <property type="protein sequence ID" value="MRX80950.1"/>
    <property type="molecule type" value="Genomic_DNA"/>
</dbReference>
<organism evidence="3 4">
    <name type="scientific">Eggerthella guodeyinii</name>
    <dbReference type="NCBI Taxonomy" id="2690837"/>
    <lineage>
        <taxon>Bacteria</taxon>
        <taxon>Bacillati</taxon>
        <taxon>Actinomycetota</taxon>
        <taxon>Coriobacteriia</taxon>
        <taxon>Eggerthellales</taxon>
        <taxon>Eggerthellaceae</taxon>
        <taxon>Eggerthella</taxon>
    </lineage>
</organism>
<keyword evidence="1" id="KW-0472">Membrane</keyword>
<dbReference type="GO" id="GO:0015628">
    <property type="term" value="P:protein secretion by the type II secretion system"/>
    <property type="evidence" value="ECO:0007669"/>
    <property type="project" value="TreeGrafter"/>
</dbReference>
<dbReference type="PANTHER" id="PTHR21180:SF32">
    <property type="entry name" value="ENDONUCLEASE_EXONUCLEASE_PHOSPHATASE FAMILY DOMAIN-CONTAINING PROTEIN 1"/>
    <property type="match status" value="1"/>
</dbReference>
<dbReference type="SMART" id="SM00278">
    <property type="entry name" value="HhH1"/>
    <property type="match status" value="2"/>
</dbReference>
<dbReference type="SUPFAM" id="SSF47781">
    <property type="entry name" value="RuvA domain 2-like"/>
    <property type="match status" value="1"/>
</dbReference>
<evidence type="ECO:0000256" key="1">
    <source>
        <dbReference type="SAM" id="Phobius"/>
    </source>
</evidence>
<gene>
    <name evidence="3" type="ORF">GJG86_00330</name>
</gene>
<evidence type="ECO:0000313" key="4">
    <source>
        <dbReference type="Proteomes" id="UP000438093"/>
    </source>
</evidence>
<sequence length="225" mass="22218">MGFVEQAESWRTKAHLSGVRLPVLVGVTALAAIVLIAAAGALVKAGTADGFSLSRDEGVLAVDGDAGAGEGAPEPAPVIVVHVGGAVVEPGVRELEEGARVQDAVDAAGGFAEGAARDELNLARVLVDGEQIVVPSLEEADAAAGAAPDGGVGATGASSAGGKVNLNRATAAELDALPGVGPSTAEKIVADREANGPFRTVEDLKRVSGIGDKKFADLADLVCVG</sequence>
<proteinExistence type="predicted"/>
<keyword evidence="1" id="KW-1133">Transmembrane helix</keyword>
<dbReference type="PANTHER" id="PTHR21180">
    <property type="entry name" value="ENDONUCLEASE/EXONUCLEASE/PHOSPHATASE FAMILY DOMAIN-CONTAINING PROTEIN 1"/>
    <property type="match status" value="1"/>
</dbReference>
<dbReference type="Gene3D" id="3.10.560.10">
    <property type="entry name" value="Outer membrane lipoprotein wza domain like"/>
    <property type="match status" value="1"/>
</dbReference>
<dbReference type="Gene3D" id="1.10.150.320">
    <property type="entry name" value="Photosystem II 12 kDa extrinsic protein"/>
    <property type="match status" value="1"/>
</dbReference>
<dbReference type="InterPro" id="IPR019554">
    <property type="entry name" value="Soluble_ligand-bd"/>
</dbReference>
<feature type="domain" description="Helix-hairpin-helix DNA-binding motif class 1" evidence="2">
    <location>
        <begin position="202"/>
        <end position="221"/>
    </location>
</feature>
<dbReference type="GO" id="GO:0006281">
    <property type="term" value="P:DNA repair"/>
    <property type="evidence" value="ECO:0007669"/>
    <property type="project" value="InterPro"/>
</dbReference>